<accession>A0ABW8ZUG0</accession>
<evidence type="ECO:0000313" key="4">
    <source>
        <dbReference type="EMBL" id="MFL9886797.1"/>
    </source>
</evidence>
<dbReference type="EMBL" id="JAQQFN010000023">
    <property type="protein sequence ID" value="MFL9886797.1"/>
    <property type="molecule type" value="Genomic_DNA"/>
</dbReference>
<keyword evidence="5" id="KW-1185">Reference proteome</keyword>
<reference evidence="4 5" key="1">
    <citation type="journal article" date="2024" name="Chem. Sci.">
        <title>Discovery of megapolipeptins by genome mining of a Burkholderiales bacteria collection.</title>
        <authorList>
            <person name="Paulo B.S."/>
            <person name="Recchia M.J.J."/>
            <person name="Lee S."/>
            <person name="Fergusson C.H."/>
            <person name="Romanowski S.B."/>
            <person name="Hernandez A."/>
            <person name="Krull N."/>
            <person name="Liu D.Y."/>
            <person name="Cavanagh H."/>
            <person name="Bos A."/>
            <person name="Gray C.A."/>
            <person name="Murphy B.T."/>
            <person name="Linington R.G."/>
            <person name="Eustaquio A.S."/>
        </authorList>
    </citation>
    <scope>NUCLEOTIDE SEQUENCE [LARGE SCALE GENOMIC DNA]</scope>
    <source>
        <strain evidence="4 5">RL16-012-BIC-B</strain>
    </source>
</reference>
<feature type="domain" description="DNA methylase adenine-specific" evidence="3">
    <location>
        <begin position="125"/>
        <end position="226"/>
    </location>
</feature>
<evidence type="ECO:0000259" key="3">
    <source>
        <dbReference type="Pfam" id="PF02384"/>
    </source>
</evidence>
<proteinExistence type="inferred from homology"/>
<dbReference type="InterPro" id="IPR003356">
    <property type="entry name" value="DNA_methylase_A-5"/>
</dbReference>
<keyword evidence="4" id="KW-0808">Transferase</keyword>
<name>A0ABW8ZUG0_9BURK</name>
<dbReference type="Proteomes" id="UP001629249">
    <property type="component" value="Unassembled WGS sequence"/>
</dbReference>
<gene>
    <name evidence="4" type="ORF">PQR66_27410</name>
</gene>
<evidence type="ECO:0000256" key="1">
    <source>
        <dbReference type="ARBA" id="ARBA00006594"/>
    </source>
</evidence>
<protein>
    <submittedName>
        <fullName evidence="4">N-6 DNA methylase</fullName>
    </submittedName>
</protein>
<sequence length="354" mass="38831">MSRRQRAERAAMGDPYKTELIKSMREFSHSHDPNTVFSDFIEMCALALSNRFDHPQFDAREKRYMDIVGKYKPEETQRFAAMFAALQMCYRTRVDTIGDPGCPGIPGDGLGDVLGEIFMALELGNDRAGQFFTPYSVSYLMAMMTVGDAASVREKGFVTLQEPACGSAGMVVATAQAMHQAGLNYPETLHATCVDIDQRCVHMAYVQLSLLGIPAIVVHGNALSLDVWGVWYTPAHVMLGWGRKLRRRREAEARSIVAGYAEQPGSTDEPGATGPDLQGQGLTVPELAPSGDGQHHAVEHEEGDVVDAVDADRTEMQFDAQTSIAALFEELTGQATAVKAENTIFDRIEQMSLF</sequence>
<dbReference type="RefSeq" id="WP_408330555.1">
    <property type="nucleotide sequence ID" value="NZ_JAQQFH010000015.1"/>
</dbReference>
<dbReference type="SUPFAM" id="SSF53335">
    <property type="entry name" value="S-adenosyl-L-methionine-dependent methyltransferases"/>
    <property type="match status" value="1"/>
</dbReference>
<evidence type="ECO:0000256" key="2">
    <source>
        <dbReference type="SAM" id="MobiDB-lite"/>
    </source>
</evidence>
<dbReference type="Pfam" id="PF02384">
    <property type="entry name" value="N6_Mtase"/>
    <property type="match status" value="1"/>
</dbReference>
<dbReference type="Gene3D" id="3.40.50.150">
    <property type="entry name" value="Vaccinia Virus protein VP39"/>
    <property type="match status" value="1"/>
</dbReference>
<feature type="region of interest" description="Disordered" evidence="2">
    <location>
        <begin position="258"/>
        <end position="297"/>
    </location>
</feature>
<organism evidence="4 5">
    <name type="scientific">Paraburkholderia agricolaris</name>
    <dbReference type="NCBI Taxonomy" id="2152888"/>
    <lineage>
        <taxon>Bacteria</taxon>
        <taxon>Pseudomonadati</taxon>
        <taxon>Pseudomonadota</taxon>
        <taxon>Betaproteobacteria</taxon>
        <taxon>Burkholderiales</taxon>
        <taxon>Burkholderiaceae</taxon>
        <taxon>Paraburkholderia</taxon>
    </lineage>
</organism>
<comment type="similarity">
    <text evidence="1">Belongs to the N(4)/N(6)-methyltransferase family.</text>
</comment>
<evidence type="ECO:0000313" key="5">
    <source>
        <dbReference type="Proteomes" id="UP001629249"/>
    </source>
</evidence>
<dbReference type="GO" id="GO:0008168">
    <property type="term" value="F:methyltransferase activity"/>
    <property type="evidence" value="ECO:0007669"/>
    <property type="project" value="UniProtKB-KW"/>
</dbReference>
<comment type="caution">
    <text evidence="4">The sequence shown here is derived from an EMBL/GenBank/DDBJ whole genome shotgun (WGS) entry which is preliminary data.</text>
</comment>
<keyword evidence="4" id="KW-0489">Methyltransferase</keyword>
<dbReference type="InterPro" id="IPR029063">
    <property type="entry name" value="SAM-dependent_MTases_sf"/>
</dbReference>
<dbReference type="GO" id="GO:0032259">
    <property type="term" value="P:methylation"/>
    <property type="evidence" value="ECO:0007669"/>
    <property type="project" value="UniProtKB-KW"/>
</dbReference>